<dbReference type="Pfam" id="PF00391">
    <property type="entry name" value="PEP-utilizers"/>
    <property type="match status" value="1"/>
</dbReference>
<evidence type="ECO:0000259" key="4">
    <source>
        <dbReference type="Pfam" id="PF00391"/>
    </source>
</evidence>
<evidence type="ECO:0000256" key="1">
    <source>
        <dbReference type="ARBA" id="ARBA00007837"/>
    </source>
</evidence>
<dbReference type="EMBL" id="MFEH01000001">
    <property type="protein sequence ID" value="OGE74262.1"/>
    <property type="molecule type" value="Genomic_DNA"/>
</dbReference>
<dbReference type="PANTHER" id="PTHR43030:SF1">
    <property type="entry name" value="PHOSPHOENOLPYRUVATE SYNTHASE"/>
    <property type="match status" value="1"/>
</dbReference>
<protein>
    <recommendedName>
        <fullName evidence="4">PEP-utilising enzyme mobile domain-containing protein</fullName>
    </recommendedName>
</protein>
<evidence type="ECO:0000256" key="3">
    <source>
        <dbReference type="ARBA" id="ARBA00022840"/>
    </source>
</evidence>
<dbReference type="GO" id="GO:0005524">
    <property type="term" value="F:ATP binding"/>
    <property type="evidence" value="ECO:0007669"/>
    <property type="project" value="UniProtKB-KW"/>
</dbReference>
<keyword evidence="3" id="KW-0067">ATP-binding</keyword>
<keyword evidence="2" id="KW-0547">Nucleotide-binding</keyword>
<comment type="caution">
    <text evidence="5">The sequence shown here is derived from an EMBL/GenBank/DDBJ whole genome shotgun (WGS) entry which is preliminary data.</text>
</comment>
<evidence type="ECO:0000313" key="6">
    <source>
        <dbReference type="Proteomes" id="UP000177610"/>
    </source>
</evidence>
<sequence>MNIKSFKHEDWTKIYDGRWSFLTSTHFIQQYTKELLFGGKPFKSQSIIFISHGRSNGWMRQSDRDRLGNYLAQRIVKNPKEAKVIANKLKFQAKGILKFIDQYEGRLITKTLYDEFWKRVLAYYHPHINVKYVVDYLHPDLLKQYLPSLQEARLTAEPVLNRTEDFMIRFVKLLSKETKYSYQLLLCLIKEEVNDYFNKRKLPNKLELKKRDAGAVLIREKDSFQFLIGPDISKIERLLKQTSKKSELKGAIAFPGKVTGKVRIVLDPSKVKDFKPGSILVTGATRPEFLPIMHKAAAFVTDAGGILSHAAITAREMKKPCVIGTQIATKVFKDGDFIEVDANKGIVRKIK</sequence>
<dbReference type="SUPFAM" id="SSF52009">
    <property type="entry name" value="Phosphohistidine domain"/>
    <property type="match status" value="1"/>
</dbReference>
<accession>A0A1F5N9M8</accession>
<dbReference type="InterPro" id="IPR036637">
    <property type="entry name" value="Phosphohistidine_dom_sf"/>
</dbReference>
<dbReference type="InterPro" id="IPR006319">
    <property type="entry name" value="PEP_synth"/>
</dbReference>
<proteinExistence type="inferred from homology"/>
<reference evidence="5 6" key="1">
    <citation type="journal article" date="2016" name="Nat. Commun.">
        <title>Thousands of microbial genomes shed light on interconnected biogeochemical processes in an aquifer system.</title>
        <authorList>
            <person name="Anantharaman K."/>
            <person name="Brown C.T."/>
            <person name="Hug L.A."/>
            <person name="Sharon I."/>
            <person name="Castelle C.J."/>
            <person name="Probst A.J."/>
            <person name="Thomas B.C."/>
            <person name="Singh A."/>
            <person name="Wilkins M.J."/>
            <person name="Karaoz U."/>
            <person name="Brodie E.L."/>
            <person name="Williams K.H."/>
            <person name="Hubbard S.S."/>
            <person name="Banfield J.F."/>
        </authorList>
    </citation>
    <scope>NUCLEOTIDE SEQUENCE [LARGE SCALE GENOMIC DNA]</scope>
</reference>
<feature type="domain" description="PEP-utilising enzyme mobile" evidence="4">
    <location>
        <begin position="274"/>
        <end position="345"/>
    </location>
</feature>
<name>A0A1F5N9M8_9BACT</name>
<dbReference type="InterPro" id="IPR008279">
    <property type="entry name" value="PEP-util_enz_mobile_dom"/>
</dbReference>
<dbReference type="PANTHER" id="PTHR43030">
    <property type="entry name" value="PHOSPHOENOLPYRUVATE SYNTHASE"/>
    <property type="match status" value="1"/>
</dbReference>
<dbReference type="Gene3D" id="3.50.30.10">
    <property type="entry name" value="Phosphohistidine domain"/>
    <property type="match status" value="1"/>
</dbReference>
<evidence type="ECO:0000256" key="2">
    <source>
        <dbReference type="ARBA" id="ARBA00022741"/>
    </source>
</evidence>
<dbReference type="STRING" id="1817821.A2717_01800"/>
<organism evidence="5 6">
    <name type="scientific">Candidatus Doudnabacteria bacterium RIFCSPHIGHO2_01_FULL_41_86</name>
    <dbReference type="NCBI Taxonomy" id="1817821"/>
    <lineage>
        <taxon>Bacteria</taxon>
        <taxon>Candidatus Doudnaibacteriota</taxon>
    </lineage>
</organism>
<evidence type="ECO:0000313" key="5">
    <source>
        <dbReference type="EMBL" id="OGE74262.1"/>
    </source>
</evidence>
<dbReference type="GO" id="GO:0008986">
    <property type="term" value="F:pyruvate, water dikinase activity"/>
    <property type="evidence" value="ECO:0007669"/>
    <property type="project" value="InterPro"/>
</dbReference>
<dbReference type="Proteomes" id="UP000177610">
    <property type="component" value="Unassembled WGS sequence"/>
</dbReference>
<gene>
    <name evidence="5" type="ORF">A2717_01800</name>
</gene>
<comment type="similarity">
    <text evidence="1">Belongs to the PEP-utilizing enzyme family.</text>
</comment>
<dbReference type="AlphaFoldDB" id="A0A1F5N9M8"/>